<dbReference type="EMBL" id="BSVB01000001">
    <property type="protein sequence ID" value="GMA95795.1"/>
    <property type="molecule type" value="Genomic_DNA"/>
</dbReference>
<evidence type="ECO:0000256" key="1">
    <source>
        <dbReference type="ARBA" id="ARBA00023015"/>
    </source>
</evidence>
<protein>
    <recommendedName>
        <fullName evidence="5">HTH tetR-type domain-containing protein</fullName>
    </recommendedName>
</protein>
<dbReference type="PROSITE" id="PS50977">
    <property type="entry name" value="HTH_TETR_2"/>
    <property type="match status" value="1"/>
</dbReference>
<feature type="domain" description="HTH tetR-type" evidence="5">
    <location>
        <begin position="15"/>
        <end position="75"/>
    </location>
</feature>
<keyword evidence="1" id="KW-0805">Transcription regulation</keyword>
<evidence type="ECO:0000256" key="4">
    <source>
        <dbReference type="PROSITE-ProRule" id="PRU00335"/>
    </source>
</evidence>
<evidence type="ECO:0000256" key="2">
    <source>
        <dbReference type="ARBA" id="ARBA00023125"/>
    </source>
</evidence>
<name>A0ABQ6K869_9MICO</name>
<dbReference type="Pfam" id="PF00440">
    <property type="entry name" value="TetR_N"/>
    <property type="match status" value="1"/>
</dbReference>
<dbReference type="Gene3D" id="1.10.357.10">
    <property type="entry name" value="Tetracycline Repressor, domain 2"/>
    <property type="match status" value="1"/>
</dbReference>
<evidence type="ECO:0000256" key="3">
    <source>
        <dbReference type="ARBA" id="ARBA00023163"/>
    </source>
</evidence>
<evidence type="ECO:0000313" key="6">
    <source>
        <dbReference type="EMBL" id="GMA95795.1"/>
    </source>
</evidence>
<gene>
    <name evidence="6" type="ORF">GCM10025881_26190</name>
</gene>
<dbReference type="RefSeq" id="WP_284254506.1">
    <property type="nucleotide sequence ID" value="NZ_BAAAQO010000001.1"/>
</dbReference>
<sequence length="198" mass="22139">MGSDVKTSWRAQQAAATRERIAETARALFASSGYATTSIDRIAQEAGVAVRTVYAAYGSKREILSEICEAWLTRADARGRAAEVLERPDETSRLRGAVEWLVDLYTADFDVVLILETAADESPETQELLRAKLAGRDRIMNGFMRSLRPALRVPLPEAQAVYRALAAPGVYRELVLRAGWDRTRLIDWIEETLRRSVL</sequence>
<dbReference type="Proteomes" id="UP001157034">
    <property type="component" value="Unassembled WGS sequence"/>
</dbReference>
<feature type="DNA-binding region" description="H-T-H motif" evidence="4">
    <location>
        <begin position="38"/>
        <end position="57"/>
    </location>
</feature>
<dbReference type="PRINTS" id="PR00455">
    <property type="entry name" value="HTHTETR"/>
</dbReference>
<dbReference type="InterPro" id="IPR050109">
    <property type="entry name" value="HTH-type_TetR-like_transc_reg"/>
</dbReference>
<comment type="caution">
    <text evidence="6">The sequence shown here is derived from an EMBL/GenBank/DDBJ whole genome shotgun (WGS) entry which is preliminary data.</text>
</comment>
<dbReference type="InterPro" id="IPR009057">
    <property type="entry name" value="Homeodomain-like_sf"/>
</dbReference>
<dbReference type="PANTHER" id="PTHR30055:SF234">
    <property type="entry name" value="HTH-TYPE TRANSCRIPTIONAL REGULATOR BETI"/>
    <property type="match status" value="1"/>
</dbReference>
<organism evidence="6 7">
    <name type="scientific">Pseudolysinimonas kribbensis</name>
    <dbReference type="NCBI Taxonomy" id="433641"/>
    <lineage>
        <taxon>Bacteria</taxon>
        <taxon>Bacillati</taxon>
        <taxon>Actinomycetota</taxon>
        <taxon>Actinomycetes</taxon>
        <taxon>Micrococcales</taxon>
        <taxon>Microbacteriaceae</taxon>
        <taxon>Pseudolysinimonas</taxon>
    </lineage>
</organism>
<keyword evidence="3" id="KW-0804">Transcription</keyword>
<keyword evidence="2 4" id="KW-0238">DNA-binding</keyword>
<evidence type="ECO:0000259" key="5">
    <source>
        <dbReference type="PROSITE" id="PS50977"/>
    </source>
</evidence>
<dbReference type="InterPro" id="IPR001647">
    <property type="entry name" value="HTH_TetR"/>
</dbReference>
<keyword evidence="7" id="KW-1185">Reference proteome</keyword>
<evidence type="ECO:0000313" key="7">
    <source>
        <dbReference type="Proteomes" id="UP001157034"/>
    </source>
</evidence>
<reference evidence="7" key="1">
    <citation type="journal article" date="2019" name="Int. J. Syst. Evol. Microbiol.">
        <title>The Global Catalogue of Microorganisms (GCM) 10K type strain sequencing project: providing services to taxonomists for standard genome sequencing and annotation.</title>
        <authorList>
            <consortium name="The Broad Institute Genomics Platform"/>
            <consortium name="The Broad Institute Genome Sequencing Center for Infectious Disease"/>
            <person name="Wu L."/>
            <person name="Ma J."/>
        </authorList>
    </citation>
    <scope>NUCLEOTIDE SEQUENCE [LARGE SCALE GENOMIC DNA]</scope>
    <source>
        <strain evidence="7">NBRC 108894</strain>
    </source>
</reference>
<proteinExistence type="predicted"/>
<dbReference type="SUPFAM" id="SSF46689">
    <property type="entry name" value="Homeodomain-like"/>
    <property type="match status" value="1"/>
</dbReference>
<dbReference type="PANTHER" id="PTHR30055">
    <property type="entry name" value="HTH-TYPE TRANSCRIPTIONAL REGULATOR RUTR"/>
    <property type="match status" value="1"/>
</dbReference>
<accession>A0ABQ6K869</accession>